<evidence type="ECO:0000313" key="8">
    <source>
        <dbReference type="EMBL" id="OZU87479.1"/>
    </source>
</evidence>
<dbReference type="OrthoDB" id="1705903at2"/>
<evidence type="ECO:0000256" key="3">
    <source>
        <dbReference type="ARBA" id="ARBA00022692"/>
    </source>
</evidence>
<feature type="domain" description="ABC3 transporter permease C-terminal" evidence="7">
    <location>
        <begin position="60"/>
        <end position="178"/>
    </location>
</feature>
<protein>
    <submittedName>
        <fullName evidence="8">ABC transporter permease</fullName>
    </submittedName>
</protein>
<keyword evidence="3 6" id="KW-0812">Transmembrane</keyword>
<comment type="subcellular location">
    <subcellularLocation>
        <location evidence="1 6">Cell membrane</location>
        <topology evidence="1 6">Multi-pass membrane protein</topology>
    </subcellularLocation>
</comment>
<gene>
    <name evidence="8" type="ORF">CIL03_16815</name>
</gene>
<feature type="transmembrane region" description="Helical" evidence="6">
    <location>
        <begin position="236"/>
        <end position="256"/>
    </location>
</feature>
<evidence type="ECO:0000256" key="1">
    <source>
        <dbReference type="ARBA" id="ARBA00004651"/>
    </source>
</evidence>
<evidence type="ECO:0000313" key="9">
    <source>
        <dbReference type="Proteomes" id="UP000216498"/>
    </source>
</evidence>
<dbReference type="GO" id="GO:0005886">
    <property type="term" value="C:plasma membrane"/>
    <property type="evidence" value="ECO:0007669"/>
    <property type="project" value="UniProtKB-SubCell"/>
</dbReference>
<dbReference type="RefSeq" id="WP_094887052.1">
    <property type="nucleotide sequence ID" value="NZ_NPMS01000010.1"/>
</dbReference>
<comment type="similarity">
    <text evidence="6">Belongs to the ABC-4 integral membrane protein family.</text>
</comment>
<dbReference type="AlphaFoldDB" id="A0A265N7Q6"/>
<feature type="transmembrane region" description="Helical" evidence="6">
    <location>
        <begin position="609"/>
        <end position="630"/>
    </location>
</feature>
<dbReference type="Proteomes" id="UP000216498">
    <property type="component" value="Unassembled WGS sequence"/>
</dbReference>
<dbReference type="InterPro" id="IPR052536">
    <property type="entry name" value="ABC-4_Integral_Memb_Prot"/>
</dbReference>
<dbReference type="PANTHER" id="PTHR46795">
    <property type="entry name" value="ABC TRANSPORTER PERMEASE-RELATED-RELATED"/>
    <property type="match status" value="1"/>
</dbReference>
<dbReference type="InterPro" id="IPR027022">
    <property type="entry name" value="ABC_permease_BceB-typ"/>
</dbReference>
<feature type="transmembrane region" description="Helical" evidence="6">
    <location>
        <begin position="56"/>
        <end position="76"/>
    </location>
</feature>
<feature type="transmembrane region" description="Helical" evidence="6">
    <location>
        <begin position="18"/>
        <end position="36"/>
    </location>
</feature>
<feature type="transmembrane region" description="Helical" evidence="6">
    <location>
        <begin position="575"/>
        <end position="597"/>
    </location>
</feature>
<feature type="transmembrane region" description="Helical" evidence="6">
    <location>
        <begin position="289"/>
        <end position="310"/>
    </location>
</feature>
<keyword evidence="2 6" id="KW-1003">Cell membrane</keyword>
<comment type="caution">
    <text evidence="8">The sequence shown here is derived from an EMBL/GenBank/DDBJ whole genome shotgun (WGS) entry which is preliminary data.</text>
</comment>
<keyword evidence="9" id="KW-1185">Reference proteome</keyword>
<dbReference type="InterPro" id="IPR003838">
    <property type="entry name" value="ABC3_permease_C"/>
</dbReference>
<evidence type="ECO:0000259" key="7">
    <source>
        <dbReference type="Pfam" id="PF02687"/>
    </source>
</evidence>
<keyword evidence="4 6" id="KW-1133">Transmembrane helix</keyword>
<feature type="transmembrane region" description="Helical" evidence="6">
    <location>
        <begin position="518"/>
        <end position="541"/>
    </location>
</feature>
<feature type="transmembrane region" description="Helical" evidence="6">
    <location>
        <begin position="197"/>
        <end position="216"/>
    </location>
</feature>
<keyword evidence="6" id="KW-0813">Transport</keyword>
<dbReference type="GO" id="GO:0055085">
    <property type="term" value="P:transmembrane transport"/>
    <property type="evidence" value="ECO:0007669"/>
    <property type="project" value="UniProtKB-UniRule"/>
</dbReference>
<dbReference type="Pfam" id="PF02687">
    <property type="entry name" value="FtsX"/>
    <property type="match status" value="2"/>
</dbReference>
<feature type="transmembrane region" description="Helical" evidence="6">
    <location>
        <begin position="147"/>
        <end position="176"/>
    </location>
</feature>
<organism evidence="8 9">
    <name type="scientific">Virgibacillus indicus</name>
    <dbReference type="NCBI Taxonomy" id="2024554"/>
    <lineage>
        <taxon>Bacteria</taxon>
        <taxon>Bacillati</taxon>
        <taxon>Bacillota</taxon>
        <taxon>Bacilli</taxon>
        <taxon>Bacillales</taxon>
        <taxon>Bacillaceae</taxon>
        <taxon>Virgibacillus</taxon>
    </lineage>
</organism>
<evidence type="ECO:0000256" key="5">
    <source>
        <dbReference type="ARBA" id="ARBA00023136"/>
    </source>
</evidence>
<evidence type="ECO:0000256" key="6">
    <source>
        <dbReference type="PIRNR" id="PIRNR018968"/>
    </source>
</evidence>
<evidence type="ECO:0000256" key="4">
    <source>
        <dbReference type="ARBA" id="ARBA00022989"/>
    </source>
</evidence>
<feature type="domain" description="ABC3 transporter permease C-terminal" evidence="7">
    <location>
        <begin position="526"/>
        <end position="625"/>
    </location>
</feature>
<proteinExistence type="inferred from homology"/>
<evidence type="ECO:0000256" key="2">
    <source>
        <dbReference type="ARBA" id="ARBA00022475"/>
    </source>
</evidence>
<dbReference type="PANTHER" id="PTHR46795:SF3">
    <property type="entry name" value="ABC TRANSPORTER PERMEASE"/>
    <property type="match status" value="1"/>
</dbReference>
<feature type="transmembrane region" description="Helical" evidence="6">
    <location>
        <begin position="105"/>
        <end position="127"/>
    </location>
</feature>
<name>A0A265N7Q6_9BACI</name>
<reference evidence="8 9" key="1">
    <citation type="submission" date="2017-08" db="EMBL/GenBank/DDBJ databases">
        <title>Virgibacillus indicus sp. nov. and Virgibacillus profoundi sp. nov, two moderately halophilic bacteria isolated from marine sediment by using the Microfluidic Streak Plate.</title>
        <authorList>
            <person name="Xu B."/>
            <person name="Hu B."/>
            <person name="Wang J."/>
            <person name="Zhu Y."/>
            <person name="Huang L."/>
            <person name="Du W."/>
            <person name="Huang Y."/>
        </authorList>
    </citation>
    <scope>NUCLEOTIDE SEQUENCE [LARGE SCALE GENOMIC DNA]</scope>
    <source>
        <strain evidence="8 9">IO3-P2-C2</strain>
    </source>
</reference>
<keyword evidence="5 6" id="KW-0472">Membrane</keyword>
<dbReference type="PIRSF" id="PIRSF018968">
    <property type="entry name" value="ABC_permease_BceB"/>
    <property type="match status" value="1"/>
</dbReference>
<sequence>MTLFSLASKNIKGNFSNYLVYFVSLVFSIVIYYTFVSLQYSEKIQESMELSDTMSFMFMVSAVILILFVAVFILYSNSFFTRQRKKEVGLYSMLGLPKKTIGKMLFYENLIMGLIALVIGVLLGTLLSKLFSMILVNLMGSTAEIDFGISIQAIIQTVIVFMVIILFTSIQGYRLIYRFKLIELFHAAKQGEQEPKASLVSTVLAVVLLAGSYWLILRPFPAEFNFDYLIKNYGVALIGLIIGTHLFFRSVTVYLLKLFKRNKSRYYKGTRLIETSQLLHRIRGNARTFTVIALLSAATISFFGATYSGYYGNEKNAKEVIPFSYAHLSKGQVFDTKVKSIIEDDKNHPIKAQLEIPVIEAKGELLFQLDYELNPTKVISAATFNQVSKALDREQTVTLSENQAVVIQPRFTEYTESKFKGKEMTLNMPQDNRNLTFVNMVEGNVLPFDFPDFYVVVSDDTFVELDKQKEAITYKAYEVEGEKTTEATSKKLAKLIGGDFQTSSSFYIEYKEGKEGNALMLFILGFLGLVFLAATGSIIYFKQLTEANEAKGNYEILRKIGVSKKDIRNSINKQTFFVFGLPLTVGILHGSIILNFTTNFISDLIGANIIVPILTAMAAFVIIYLGYYVLTVKTYNKIVNQ</sequence>
<dbReference type="EMBL" id="NPMS01000010">
    <property type="protein sequence ID" value="OZU87479.1"/>
    <property type="molecule type" value="Genomic_DNA"/>
</dbReference>
<accession>A0A265N7Q6</accession>